<evidence type="ECO:0000313" key="3">
    <source>
        <dbReference type="Proteomes" id="UP000601435"/>
    </source>
</evidence>
<dbReference type="Proteomes" id="UP000601435">
    <property type="component" value="Unassembled WGS sequence"/>
</dbReference>
<dbReference type="AlphaFoldDB" id="A0A813BPI6"/>
<dbReference type="Pfam" id="PF13460">
    <property type="entry name" value="NAD_binding_10"/>
    <property type="match status" value="1"/>
</dbReference>
<dbReference type="EMBL" id="CAJNJA010075186">
    <property type="protein sequence ID" value="CAE7914255.1"/>
    <property type="molecule type" value="Genomic_DNA"/>
</dbReference>
<reference evidence="2" key="1">
    <citation type="submission" date="2021-02" db="EMBL/GenBank/DDBJ databases">
        <authorList>
            <person name="Dougan E. K."/>
            <person name="Rhodes N."/>
            <person name="Thang M."/>
            <person name="Chan C."/>
        </authorList>
    </citation>
    <scope>NUCLEOTIDE SEQUENCE</scope>
</reference>
<dbReference type="SUPFAM" id="SSF51735">
    <property type="entry name" value="NAD(P)-binding Rossmann-fold domains"/>
    <property type="match status" value="1"/>
</dbReference>
<evidence type="ECO:0000313" key="2">
    <source>
        <dbReference type="EMBL" id="CAE7914255.1"/>
    </source>
</evidence>
<accession>A0A813BPI6</accession>
<feature type="non-terminal residue" evidence="2">
    <location>
        <position position="1"/>
    </location>
</feature>
<organism evidence="2 3">
    <name type="scientific">Symbiodinium necroappetens</name>
    <dbReference type="NCBI Taxonomy" id="1628268"/>
    <lineage>
        <taxon>Eukaryota</taxon>
        <taxon>Sar</taxon>
        <taxon>Alveolata</taxon>
        <taxon>Dinophyceae</taxon>
        <taxon>Suessiales</taxon>
        <taxon>Symbiodiniaceae</taxon>
        <taxon>Symbiodinium</taxon>
    </lineage>
</organism>
<sequence>MPGYRLYKSLVAGATGRVGEALTRQLLLSPLCETVHTLVRRKTSAFKELSAAAKLHQHIADFRNDDCGVEASALDGVDAAFCVLGARSGWSDAADVAAVERDAVINFARLCEARGVPHFSLLSS</sequence>
<dbReference type="InterPro" id="IPR036291">
    <property type="entry name" value="NAD(P)-bd_dom_sf"/>
</dbReference>
<protein>
    <submittedName>
        <fullName evidence="2">HTATIP2 protein</fullName>
    </submittedName>
</protein>
<proteinExistence type="predicted"/>
<dbReference type="PANTHER" id="PTHR14097:SF7">
    <property type="entry name" value="OXIDOREDUCTASE HTATIP2"/>
    <property type="match status" value="1"/>
</dbReference>
<dbReference type="PANTHER" id="PTHR14097">
    <property type="entry name" value="OXIDOREDUCTASE HTATIP2"/>
    <property type="match status" value="1"/>
</dbReference>
<dbReference type="GO" id="GO:0005737">
    <property type="term" value="C:cytoplasm"/>
    <property type="evidence" value="ECO:0007669"/>
    <property type="project" value="TreeGrafter"/>
</dbReference>
<keyword evidence="3" id="KW-1185">Reference proteome</keyword>
<gene>
    <name evidence="2" type="primary">HTATIP2</name>
    <name evidence="2" type="ORF">SNEC2469_LOCUS31263</name>
</gene>
<feature type="domain" description="NAD(P)-binding" evidence="1">
    <location>
        <begin position="13"/>
        <end position="124"/>
    </location>
</feature>
<comment type="caution">
    <text evidence="2">The sequence shown here is derived from an EMBL/GenBank/DDBJ whole genome shotgun (WGS) entry which is preliminary data.</text>
</comment>
<name>A0A813BPI6_9DINO</name>
<dbReference type="InterPro" id="IPR016040">
    <property type="entry name" value="NAD(P)-bd_dom"/>
</dbReference>
<dbReference type="Gene3D" id="3.40.50.720">
    <property type="entry name" value="NAD(P)-binding Rossmann-like Domain"/>
    <property type="match status" value="1"/>
</dbReference>
<dbReference type="GO" id="GO:0051170">
    <property type="term" value="P:import into nucleus"/>
    <property type="evidence" value="ECO:0007669"/>
    <property type="project" value="TreeGrafter"/>
</dbReference>
<evidence type="ECO:0000259" key="1">
    <source>
        <dbReference type="Pfam" id="PF13460"/>
    </source>
</evidence>
<dbReference type="OrthoDB" id="430436at2759"/>